<protein>
    <submittedName>
        <fullName evidence="1">Uncharacterized protein</fullName>
    </submittedName>
</protein>
<sequence>MYITILRLRYICVTAYKRDMGKNKGQDDTSIRLKISTWNRLKDRKTHPNESFDDVINDLIDLAEEAESEGNSNPAVTSN</sequence>
<dbReference type="EMBL" id="FNWU01000012">
    <property type="protein sequence ID" value="SEH60824.1"/>
    <property type="molecule type" value="Genomic_DNA"/>
</dbReference>
<proteinExistence type="predicted"/>
<reference evidence="1 2" key="1">
    <citation type="submission" date="2016-10" db="EMBL/GenBank/DDBJ databases">
        <authorList>
            <person name="de Groot N.N."/>
        </authorList>
    </citation>
    <scope>NUCLEOTIDE SEQUENCE [LARGE SCALE GENOMIC DNA]</scope>
    <source>
        <strain evidence="1 2">IBRC-M10418</strain>
    </source>
</reference>
<organism evidence="1 2">
    <name type="scientific">Halopenitus malekzadehii</name>
    <dbReference type="NCBI Taxonomy" id="1267564"/>
    <lineage>
        <taxon>Archaea</taxon>
        <taxon>Methanobacteriati</taxon>
        <taxon>Methanobacteriota</taxon>
        <taxon>Stenosarchaea group</taxon>
        <taxon>Halobacteria</taxon>
        <taxon>Halobacteriales</taxon>
        <taxon>Haloferacaceae</taxon>
        <taxon>Halopenitus</taxon>
    </lineage>
</organism>
<accession>A0A1H6JJZ2</accession>
<evidence type="ECO:0000313" key="2">
    <source>
        <dbReference type="Proteomes" id="UP000199215"/>
    </source>
</evidence>
<keyword evidence="2" id="KW-1185">Reference proteome</keyword>
<dbReference type="AlphaFoldDB" id="A0A1H6JJZ2"/>
<gene>
    <name evidence="1" type="ORF">SAMN05192561_11242</name>
</gene>
<name>A0A1H6JJZ2_9EURY</name>
<evidence type="ECO:0000313" key="1">
    <source>
        <dbReference type="EMBL" id="SEH60824.1"/>
    </source>
</evidence>
<dbReference type="Proteomes" id="UP000199215">
    <property type="component" value="Unassembled WGS sequence"/>
</dbReference>